<feature type="region of interest" description="Disordered" evidence="2">
    <location>
        <begin position="148"/>
        <end position="171"/>
    </location>
</feature>
<evidence type="ECO:0000259" key="3">
    <source>
        <dbReference type="Pfam" id="PF01425"/>
    </source>
</evidence>
<name>A0A4P5NSQ8_9PROT</name>
<gene>
    <name evidence="4" type="ORF">MSKU9_1628</name>
</gene>
<keyword evidence="5" id="KW-1185">Reference proteome</keyword>
<protein>
    <submittedName>
        <fullName evidence="4">Amidase</fullName>
    </submittedName>
</protein>
<evidence type="ECO:0000256" key="1">
    <source>
        <dbReference type="ARBA" id="ARBA00009199"/>
    </source>
</evidence>
<dbReference type="GO" id="GO:0003824">
    <property type="term" value="F:catalytic activity"/>
    <property type="evidence" value="ECO:0007669"/>
    <property type="project" value="InterPro"/>
</dbReference>
<evidence type="ECO:0000313" key="4">
    <source>
        <dbReference type="EMBL" id="GCE83487.1"/>
    </source>
</evidence>
<dbReference type="PANTHER" id="PTHR11895">
    <property type="entry name" value="TRANSAMIDASE"/>
    <property type="match status" value="1"/>
</dbReference>
<dbReference type="InterPro" id="IPR023631">
    <property type="entry name" value="Amidase_dom"/>
</dbReference>
<dbReference type="InterPro" id="IPR020556">
    <property type="entry name" value="Amidase_CS"/>
</dbReference>
<dbReference type="Gene3D" id="3.90.1300.10">
    <property type="entry name" value="Amidase signature (AS) domain"/>
    <property type="match status" value="1"/>
</dbReference>
<reference evidence="5" key="1">
    <citation type="submission" date="2017-01" db="EMBL/GenBank/DDBJ databases">
        <title>Komagataeibacter sp. MSKU9 whole genome sequencing project.</title>
        <authorList>
            <person name="Matsutani M."/>
            <person name="Naloka K."/>
            <person name="Theeragool G."/>
            <person name="Yakushi T."/>
            <person name="Matsushita K."/>
        </authorList>
    </citation>
    <scope>NUCLEOTIDE SEQUENCE [LARGE SCALE GENOMIC DNA]</scope>
    <source>
        <strain evidence="5">MSKU9</strain>
    </source>
</reference>
<dbReference type="Proteomes" id="UP000315095">
    <property type="component" value="Unassembled WGS sequence"/>
</dbReference>
<dbReference type="EMBL" id="BDLU01000033">
    <property type="protein sequence ID" value="GCE83487.1"/>
    <property type="molecule type" value="Genomic_DNA"/>
</dbReference>
<organism evidence="4 5">
    <name type="scientific">Komagataeibacter diospyri</name>
    <dbReference type="NCBI Taxonomy" id="1932662"/>
    <lineage>
        <taxon>Bacteria</taxon>
        <taxon>Pseudomonadati</taxon>
        <taxon>Pseudomonadota</taxon>
        <taxon>Alphaproteobacteria</taxon>
        <taxon>Acetobacterales</taxon>
        <taxon>Acetobacteraceae</taxon>
        <taxon>Komagataeibacter</taxon>
    </lineage>
</organism>
<dbReference type="AlphaFoldDB" id="A0A4P5NSQ8"/>
<comment type="caution">
    <text evidence="4">The sequence shown here is derived from an EMBL/GenBank/DDBJ whole genome shotgun (WGS) entry which is preliminary data.</text>
</comment>
<feature type="domain" description="Amidase" evidence="3">
    <location>
        <begin position="35"/>
        <end position="455"/>
    </location>
</feature>
<accession>A0A4P5NSQ8</accession>
<dbReference type="InterPro" id="IPR036928">
    <property type="entry name" value="AS_sf"/>
</dbReference>
<dbReference type="InterPro" id="IPR000120">
    <property type="entry name" value="Amidase"/>
</dbReference>
<dbReference type="Pfam" id="PF01425">
    <property type="entry name" value="Amidase"/>
    <property type="match status" value="1"/>
</dbReference>
<evidence type="ECO:0000313" key="5">
    <source>
        <dbReference type="Proteomes" id="UP000315095"/>
    </source>
</evidence>
<evidence type="ECO:0000256" key="2">
    <source>
        <dbReference type="SAM" id="MobiDB-lite"/>
    </source>
</evidence>
<dbReference type="SUPFAM" id="SSF75304">
    <property type="entry name" value="Amidase signature (AS) enzymes"/>
    <property type="match status" value="1"/>
</dbReference>
<proteinExistence type="inferred from homology"/>
<sequence length="484" mass="51055">MMAAARITADVTDLCDLDAASLLGAYASGEVSPVDVMRAVLERAHALQPVLNPFVHIDDDAALAAARVSERAWRGGLPVRPLEGVPVSIKDTAMVKGWVLGRGSRLSIGQAPATEDAPACARIRASGALIWACTTTCEGGWKAVTDTPLTGITRNPHDPRVSPGGSSGGAGASMATGCGPLALGSDGGGSIRVPASFSGVFGFKATYGRVPQWPMSIHYSDFSHYGPLTRSVADAALMLSVIEGYDARDPYSFPRAAPDAFTAGPLPLSGLRIGVTDDFGCLPVDPEVRAAFHAAVAIAEQAGAVICPVPAFADWRPDYRVLWQSRAWQALKTIPADRIDLVDQEFWAEAQKGRDLDAQVIADAHAARVRYRQEAGVMFQNFDIVLSPAVSILPFEAGKTVPDSSWPDWLEWGGFAFLNNLTGQPAASLPIGFSATGLPIGMQVGGKSMDDVTVLRVCQTLQGLMPDACSVPSTLMAKLEQSQN</sequence>
<comment type="similarity">
    <text evidence="1">Belongs to the amidase family.</text>
</comment>
<dbReference type="PROSITE" id="PS00571">
    <property type="entry name" value="AMIDASES"/>
    <property type="match status" value="1"/>
</dbReference>
<dbReference type="PANTHER" id="PTHR11895:SF7">
    <property type="entry name" value="GLUTAMYL-TRNA(GLN) AMIDOTRANSFERASE SUBUNIT A, MITOCHONDRIAL"/>
    <property type="match status" value="1"/>
</dbReference>